<comment type="caution">
    <text evidence="4">The sequence shown here is derived from an EMBL/GenBank/DDBJ whole genome shotgun (WGS) entry which is preliminary data.</text>
</comment>
<feature type="transmembrane region" description="Helical" evidence="3">
    <location>
        <begin position="105"/>
        <end position="122"/>
    </location>
</feature>
<keyword evidence="3" id="KW-0472">Membrane</keyword>
<feature type="transmembrane region" description="Helical" evidence="3">
    <location>
        <begin position="178"/>
        <end position="200"/>
    </location>
</feature>
<dbReference type="OrthoDB" id="4863675at2"/>
<keyword evidence="5" id="KW-1185">Reference proteome</keyword>
<dbReference type="RefSeq" id="WP_141211139.1">
    <property type="nucleotide sequence ID" value="NZ_NMVQ01000012.1"/>
</dbReference>
<keyword evidence="3" id="KW-1133">Transmembrane helix</keyword>
<feature type="coiled-coil region" evidence="1">
    <location>
        <begin position="340"/>
        <end position="367"/>
    </location>
</feature>
<accession>A0A255H2X4</accession>
<sequence>MSHNPLATFVVPMRHRRTRRAPSVSRIRPLGRKLINLVWPGHPRTLREVPFRLYPTAVHVLRLTTAAVISYLLTLVVTTGPIDLTGALTALLVLQASTFTTLKMGAVRIGAVLTGVGIAMAVTTWAGLSWWSLGLAIAAALVLAKVFRLGDQALETPISAMLILATAGQEIAVETRVVTTLVGAGVGIAFAVLLPSAVPIRVAAHSVRRVATSQAAVLRRAADSLAERPLRREEVAEWLTESLQVGEQISRAAKQVAAVAESRRYNPRAIGTANLEPVLRSGLDLLERSQVALRTLFWVIEREAPVRGSDDRYGEEVRAAFSVVLHDVADCLTAFGGLVHAEAEGEVEEVEESMAETTEVLRETRAVLTELMLVDPRTDSDAWLLRGTVLNSVEAVLELLDPVARAAERAEWQASQAGRIIGGGPLLNRDTLAGLRAGRVAPRVRRVPAPESSPGSPESSPASSRPDGDGPTAT</sequence>
<dbReference type="AlphaFoldDB" id="A0A255H2X4"/>
<reference evidence="4 5" key="1">
    <citation type="submission" date="2017-07" db="EMBL/GenBank/DDBJ databases">
        <title>Draft whole genome sequences of clinical Proprionibacteriaceae strains.</title>
        <authorList>
            <person name="Bernier A.-M."/>
            <person name="Bernard K."/>
            <person name="Domingo M.-C."/>
        </authorList>
    </citation>
    <scope>NUCLEOTIDE SEQUENCE [LARGE SCALE GENOMIC DNA]</scope>
    <source>
        <strain evidence="4 5">NML 130396</strain>
    </source>
</reference>
<gene>
    <name evidence="4" type="ORF">CGZ93_08215</name>
</gene>
<keyword evidence="1" id="KW-0175">Coiled coil</keyword>
<evidence type="ECO:0000256" key="3">
    <source>
        <dbReference type="SAM" id="Phobius"/>
    </source>
</evidence>
<evidence type="ECO:0000313" key="4">
    <source>
        <dbReference type="EMBL" id="OYO21917.1"/>
    </source>
</evidence>
<proteinExistence type="predicted"/>
<dbReference type="Proteomes" id="UP000216311">
    <property type="component" value="Unassembled WGS sequence"/>
</dbReference>
<evidence type="ECO:0000313" key="5">
    <source>
        <dbReference type="Proteomes" id="UP000216311"/>
    </source>
</evidence>
<evidence type="ECO:0000256" key="1">
    <source>
        <dbReference type="SAM" id="Coils"/>
    </source>
</evidence>
<feature type="transmembrane region" description="Helical" evidence="3">
    <location>
        <begin position="68"/>
        <end position="93"/>
    </location>
</feature>
<name>A0A255H2X4_9ACTN</name>
<protein>
    <submittedName>
        <fullName evidence="4">FUSC family protein</fullName>
    </submittedName>
</protein>
<keyword evidence="3" id="KW-0812">Transmembrane</keyword>
<organism evidence="4 5">
    <name type="scientific">Enemella dayhoffiae</name>
    <dbReference type="NCBI Taxonomy" id="2016507"/>
    <lineage>
        <taxon>Bacteria</taxon>
        <taxon>Bacillati</taxon>
        <taxon>Actinomycetota</taxon>
        <taxon>Actinomycetes</taxon>
        <taxon>Propionibacteriales</taxon>
        <taxon>Propionibacteriaceae</taxon>
        <taxon>Enemella</taxon>
    </lineage>
</organism>
<dbReference type="EMBL" id="NMVQ01000012">
    <property type="protein sequence ID" value="OYO21917.1"/>
    <property type="molecule type" value="Genomic_DNA"/>
</dbReference>
<evidence type="ECO:0000256" key="2">
    <source>
        <dbReference type="SAM" id="MobiDB-lite"/>
    </source>
</evidence>
<feature type="compositionally biased region" description="Low complexity" evidence="2">
    <location>
        <begin position="439"/>
        <end position="464"/>
    </location>
</feature>
<feature type="region of interest" description="Disordered" evidence="2">
    <location>
        <begin position="439"/>
        <end position="474"/>
    </location>
</feature>